<reference evidence="2 3" key="1">
    <citation type="submission" date="2016-11" db="EMBL/GenBank/DDBJ databases">
        <authorList>
            <person name="Jaros S."/>
            <person name="Januszkiewicz K."/>
            <person name="Wedrychowicz H."/>
        </authorList>
    </citation>
    <scope>NUCLEOTIDE SEQUENCE [LARGE SCALE GENOMIC DNA]</scope>
    <source>
        <strain evidence="2 3">DSM 17918</strain>
    </source>
</reference>
<proteinExistence type="predicted"/>
<sequence length="74" mass="8084">MAVTFNLNGSRLTIEYDGGVDEQGRKIVLRGNYNIKASAADQDVMDAAITIANLQKYPVSQILRQNTGILTQEA</sequence>
<gene>
    <name evidence="2" type="ORF">SAMN02746089_02334</name>
</gene>
<dbReference type="STRING" id="1121256.SAMN02746089_02334"/>
<organism evidence="2 3">
    <name type="scientific">Caldanaerobius fijiensis DSM 17918</name>
    <dbReference type="NCBI Taxonomy" id="1121256"/>
    <lineage>
        <taxon>Bacteria</taxon>
        <taxon>Bacillati</taxon>
        <taxon>Bacillota</taxon>
        <taxon>Clostridia</taxon>
        <taxon>Thermoanaerobacterales</taxon>
        <taxon>Thermoanaerobacteraceae</taxon>
        <taxon>Caldanaerobius</taxon>
    </lineage>
</organism>
<dbReference type="AlphaFoldDB" id="A0A1M5DGJ5"/>
<dbReference type="RefSeq" id="WP_073345583.1">
    <property type="nucleotide sequence ID" value="NZ_FQVH01000035.1"/>
</dbReference>
<name>A0A1M5DGJ5_9THEO</name>
<dbReference type="Proteomes" id="UP000184088">
    <property type="component" value="Unassembled WGS sequence"/>
</dbReference>
<dbReference type="InterPro" id="IPR012454">
    <property type="entry name" value="DUF1659"/>
</dbReference>
<dbReference type="OrthoDB" id="1955198at2"/>
<evidence type="ECO:0000259" key="1">
    <source>
        <dbReference type="Pfam" id="PF07872"/>
    </source>
</evidence>
<keyword evidence="3" id="KW-1185">Reference proteome</keyword>
<evidence type="ECO:0000313" key="2">
    <source>
        <dbReference type="EMBL" id="SHF65822.1"/>
    </source>
</evidence>
<feature type="domain" description="DUF1659" evidence="1">
    <location>
        <begin position="2"/>
        <end position="72"/>
    </location>
</feature>
<dbReference type="EMBL" id="FQVH01000035">
    <property type="protein sequence ID" value="SHF65822.1"/>
    <property type="molecule type" value="Genomic_DNA"/>
</dbReference>
<evidence type="ECO:0000313" key="3">
    <source>
        <dbReference type="Proteomes" id="UP000184088"/>
    </source>
</evidence>
<dbReference type="Pfam" id="PF07872">
    <property type="entry name" value="DUF1659"/>
    <property type="match status" value="1"/>
</dbReference>
<accession>A0A1M5DGJ5</accession>
<protein>
    <recommendedName>
        <fullName evidence="1">DUF1659 domain-containing protein</fullName>
    </recommendedName>
</protein>